<dbReference type="AlphaFoldDB" id="A0A9D7XEZ4"/>
<dbReference type="PANTHER" id="PTHR34383">
    <property type="entry name" value="POLYPHOSPHATE:AMP PHOSPHOTRANSFERASE-RELATED"/>
    <property type="match status" value="1"/>
</dbReference>
<evidence type="ECO:0000313" key="6">
    <source>
        <dbReference type="Proteomes" id="UP000808349"/>
    </source>
</evidence>
<dbReference type="PIRSF" id="PIRSF028756">
    <property type="entry name" value="PPK2_prd"/>
    <property type="match status" value="1"/>
</dbReference>
<proteinExistence type="inferred from homology"/>
<dbReference type="SUPFAM" id="SSF52540">
    <property type="entry name" value="P-loop containing nucleoside triphosphate hydrolases"/>
    <property type="match status" value="1"/>
</dbReference>
<feature type="domain" description="Polyphosphate kinase-2-related" evidence="4">
    <location>
        <begin position="30"/>
        <end position="267"/>
    </location>
</feature>
<accession>A0A9D7XEZ4</accession>
<evidence type="ECO:0000256" key="2">
    <source>
        <dbReference type="ARBA" id="ARBA00022679"/>
    </source>
</evidence>
<evidence type="ECO:0000313" key="5">
    <source>
        <dbReference type="EMBL" id="MBK9718136.1"/>
    </source>
</evidence>
<evidence type="ECO:0000259" key="4">
    <source>
        <dbReference type="Pfam" id="PF03976"/>
    </source>
</evidence>
<keyword evidence="2" id="KW-0808">Transferase</keyword>
<dbReference type="GO" id="GO:0006797">
    <property type="term" value="P:polyphosphate metabolic process"/>
    <property type="evidence" value="ECO:0007669"/>
    <property type="project" value="InterPro"/>
</dbReference>
<dbReference type="InterPro" id="IPR022300">
    <property type="entry name" value="PPK2-rel_1"/>
</dbReference>
<protein>
    <submittedName>
        <fullName evidence="5">Polyphosphate kinase 2 family protein</fullName>
    </submittedName>
</protein>
<keyword evidence="3 5" id="KW-0418">Kinase</keyword>
<dbReference type="InterPro" id="IPR027417">
    <property type="entry name" value="P-loop_NTPase"/>
</dbReference>
<dbReference type="PANTHER" id="PTHR34383:SF3">
    <property type="entry name" value="POLYPHOSPHATE:AMP PHOSPHOTRANSFERASE"/>
    <property type="match status" value="1"/>
</dbReference>
<sequence length="294" mass="34883">MKWLACKIDQNLEINLSKIATNVLIKKFNKQILKDRLNKEIKKISKLQNRIYAENSQSLLIILQGMDSSGKDSCIKHIMRGVNPQGVQVFSFKHPSIIELEHDYLWRHSQKLPEYGQITIFNRSHYENVLISKVHPEIVLAERLPGIKSVTEINHDFWLKRYKQINYFENTIIENGTQVLKIFLHISKNEQARRFIDRIEHKEKHWKFSSQDINERKFWNRYQEAYSNAFKYTSTKYAPWYIVPADNKLNCHLLISQIIAEKLKAMNPLFPPIVAEEKFSLERFSMVLHKEIKS</sequence>
<reference evidence="5 6" key="1">
    <citation type="submission" date="2020-10" db="EMBL/GenBank/DDBJ databases">
        <title>Connecting structure to function with the recovery of over 1000 high-quality activated sludge metagenome-assembled genomes encoding full-length rRNA genes using long-read sequencing.</title>
        <authorList>
            <person name="Singleton C.M."/>
            <person name="Petriglieri F."/>
            <person name="Kristensen J.M."/>
            <person name="Kirkegaard R.H."/>
            <person name="Michaelsen T.Y."/>
            <person name="Andersen M.H."/>
            <person name="Karst S.M."/>
            <person name="Dueholm M.S."/>
            <person name="Nielsen P.H."/>
            <person name="Albertsen M."/>
        </authorList>
    </citation>
    <scope>NUCLEOTIDE SEQUENCE [LARGE SCALE GENOMIC DNA]</scope>
    <source>
        <strain evidence="5">Ribe_18-Q3-R11-54_BAT3C.373</strain>
    </source>
</reference>
<organism evidence="5 6">
    <name type="scientific">Candidatus Defluviibacterium haderslevense</name>
    <dbReference type="NCBI Taxonomy" id="2981993"/>
    <lineage>
        <taxon>Bacteria</taxon>
        <taxon>Pseudomonadati</taxon>
        <taxon>Bacteroidota</taxon>
        <taxon>Saprospiria</taxon>
        <taxon>Saprospirales</taxon>
        <taxon>Saprospiraceae</taxon>
        <taxon>Candidatus Defluviibacterium</taxon>
    </lineage>
</organism>
<dbReference type="Pfam" id="PF03976">
    <property type="entry name" value="PPK2"/>
    <property type="match status" value="1"/>
</dbReference>
<dbReference type="NCBIfam" id="TIGR03709">
    <property type="entry name" value="PPK2_rel_1"/>
    <property type="match status" value="1"/>
</dbReference>
<evidence type="ECO:0000256" key="3">
    <source>
        <dbReference type="ARBA" id="ARBA00022777"/>
    </source>
</evidence>
<dbReference type="GO" id="GO:0008976">
    <property type="term" value="F:polyphosphate kinase activity"/>
    <property type="evidence" value="ECO:0007669"/>
    <property type="project" value="InterPro"/>
</dbReference>
<comment type="similarity">
    <text evidence="1">Belongs to the polyphosphate kinase 2 (PPK2) family. Class I subfamily.</text>
</comment>
<dbReference type="Gene3D" id="3.40.50.300">
    <property type="entry name" value="P-loop containing nucleotide triphosphate hydrolases"/>
    <property type="match status" value="1"/>
</dbReference>
<evidence type="ECO:0000256" key="1">
    <source>
        <dbReference type="ARBA" id="ARBA00009924"/>
    </source>
</evidence>
<dbReference type="Proteomes" id="UP000808349">
    <property type="component" value="Unassembled WGS sequence"/>
</dbReference>
<gene>
    <name evidence="5" type="ORF">IPO85_11605</name>
</gene>
<name>A0A9D7XEZ4_9BACT</name>
<comment type="caution">
    <text evidence="5">The sequence shown here is derived from an EMBL/GenBank/DDBJ whole genome shotgun (WGS) entry which is preliminary data.</text>
</comment>
<dbReference type="InterPro" id="IPR016898">
    <property type="entry name" value="Polyphosphate_phosphotransfera"/>
</dbReference>
<dbReference type="EMBL" id="JADKFW010000007">
    <property type="protein sequence ID" value="MBK9718136.1"/>
    <property type="molecule type" value="Genomic_DNA"/>
</dbReference>
<dbReference type="InterPro" id="IPR022488">
    <property type="entry name" value="PPK2-related"/>
</dbReference>